<evidence type="ECO:0000313" key="1">
    <source>
        <dbReference type="EMBL" id="KAG5485915.1"/>
    </source>
</evidence>
<organism evidence="1 2">
    <name type="scientific">Leishmania enriettii</name>
    <dbReference type="NCBI Taxonomy" id="5663"/>
    <lineage>
        <taxon>Eukaryota</taxon>
        <taxon>Discoba</taxon>
        <taxon>Euglenozoa</taxon>
        <taxon>Kinetoplastea</taxon>
        <taxon>Metakinetoplastina</taxon>
        <taxon>Trypanosomatida</taxon>
        <taxon>Trypanosomatidae</taxon>
        <taxon>Leishmaniinae</taxon>
        <taxon>Leishmania</taxon>
    </lineage>
</organism>
<dbReference type="RefSeq" id="XP_067695640.1">
    <property type="nucleotide sequence ID" value="XM_067839150.1"/>
</dbReference>
<comment type="caution">
    <text evidence="1">The sequence shown here is derived from an EMBL/GenBank/DDBJ whole genome shotgun (WGS) entry which is preliminary data.</text>
</comment>
<name>A0A836KWX3_LEIEN</name>
<proteinExistence type="predicted"/>
<dbReference type="GeneID" id="94174660"/>
<reference evidence="1 2" key="1">
    <citation type="submission" date="2021-02" db="EMBL/GenBank/DDBJ databases">
        <title>Leishmania (Mundinia) enrietti genome sequencing and assembly.</title>
        <authorList>
            <person name="Almutairi H."/>
            <person name="Gatherer D."/>
        </authorList>
    </citation>
    <scope>NUCLEOTIDE SEQUENCE [LARGE SCALE GENOMIC DNA]</scope>
    <source>
        <strain evidence="1">CUR178</strain>
    </source>
</reference>
<dbReference type="EMBL" id="JAFHKP010000006">
    <property type="protein sequence ID" value="KAG5485915.1"/>
    <property type="molecule type" value="Genomic_DNA"/>
</dbReference>
<protein>
    <submittedName>
        <fullName evidence="1">Uncharacterized protein</fullName>
    </submittedName>
</protein>
<evidence type="ECO:0000313" key="2">
    <source>
        <dbReference type="Proteomes" id="UP000674179"/>
    </source>
</evidence>
<accession>A0A836KWX3</accession>
<dbReference type="KEGG" id="lenr:94174660"/>
<dbReference type="Proteomes" id="UP000674179">
    <property type="component" value="Chromosome 6"/>
</dbReference>
<keyword evidence="2" id="KW-1185">Reference proteome</keyword>
<sequence>MLCGATTGEGSRLAASPLWSGVQVALDSMLVNEGAWLLVGPVGAAMFAAPLDGAAYVRSARVATAAVTAGSGGSCAATELPAEVHRGAFAKTSN</sequence>
<gene>
    <name evidence="1" type="ORF">CUR178_07509</name>
</gene>
<dbReference type="AlphaFoldDB" id="A0A836KWX3"/>